<feature type="transmembrane region" description="Helical" evidence="1">
    <location>
        <begin position="77"/>
        <end position="109"/>
    </location>
</feature>
<evidence type="ECO:0000313" key="2">
    <source>
        <dbReference type="EMBL" id="RJF73096.1"/>
    </source>
</evidence>
<accession>A0A418VAN5</accession>
<reference evidence="2 3" key="1">
    <citation type="submission" date="2018-09" db="EMBL/GenBank/DDBJ databases">
        <authorList>
            <person name="Zhu H."/>
        </authorList>
    </citation>
    <scope>NUCLEOTIDE SEQUENCE [LARGE SCALE GENOMIC DNA]</scope>
    <source>
        <strain evidence="2 3">K2S05-167</strain>
    </source>
</reference>
<organism evidence="2 3">
    <name type="scientific">Deinococcus cavernae</name>
    <dbReference type="NCBI Taxonomy" id="2320857"/>
    <lineage>
        <taxon>Bacteria</taxon>
        <taxon>Thermotogati</taxon>
        <taxon>Deinococcota</taxon>
        <taxon>Deinococci</taxon>
        <taxon>Deinococcales</taxon>
        <taxon>Deinococcaceae</taxon>
        <taxon>Deinococcus</taxon>
    </lineage>
</organism>
<dbReference type="Proteomes" id="UP000286287">
    <property type="component" value="Unassembled WGS sequence"/>
</dbReference>
<feature type="transmembrane region" description="Helical" evidence="1">
    <location>
        <begin position="220"/>
        <end position="239"/>
    </location>
</feature>
<evidence type="ECO:0000256" key="1">
    <source>
        <dbReference type="SAM" id="Phobius"/>
    </source>
</evidence>
<sequence>MLTFLLLAGSLALFIWVLFGPLLGWFLALERTPGAALRWQVGLILWNFLIVFSFWLIRNEFLPPEPDTLHGRALGSLSFILLFLSFLGGLAGCFGVMSPFAGFLGMLWLPLMIGFGGDLYEGVTALVRPTYDLHTYQITKIHRDPEDHSVWVSLARRPGDSGKDFSDEQIYLTEKGTAWLTQQSGPKEVTVNVLIREAYLPDEVTYPASHTSRRLLDLSVIAYTLLYPVLVTAILWFAAAPARRSGQTMKKNLLT</sequence>
<evidence type="ECO:0000313" key="3">
    <source>
        <dbReference type="Proteomes" id="UP000286287"/>
    </source>
</evidence>
<feature type="transmembrane region" description="Helical" evidence="1">
    <location>
        <begin position="6"/>
        <end position="27"/>
    </location>
</feature>
<dbReference type="AlphaFoldDB" id="A0A418VAN5"/>
<keyword evidence="1" id="KW-1133">Transmembrane helix</keyword>
<gene>
    <name evidence="2" type="ORF">D3875_17640</name>
</gene>
<protein>
    <submittedName>
        <fullName evidence="2">Uncharacterized protein</fullName>
    </submittedName>
</protein>
<comment type="caution">
    <text evidence="2">The sequence shown here is derived from an EMBL/GenBank/DDBJ whole genome shotgun (WGS) entry which is preliminary data.</text>
</comment>
<keyword evidence="3" id="KW-1185">Reference proteome</keyword>
<keyword evidence="1" id="KW-0812">Transmembrane</keyword>
<dbReference type="EMBL" id="QYUJ01000014">
    <property type="protein sequence ID" value="RJF73096.1"/>
    <property type="molecule type" value="Genomic_DNA"/>
</dbReference>
<feature type="transmembrane region" description="Helical" evidence="1">
    <location>
        <begin position="39"/>
        <end position="57"/>
    </location>
</feature>
<dbReference type="RefSeq" id="WP_119765830.1">
    <property type="nucleotide sequence ID" value="NZ_QYUJ01000014.1"/>
</dbReference>
<proteinExistence type="predicted"/>
<name>A0A418VAN5_9DEIO</name>
<keyword evidence="1" id="KW-0472">Membrane</keyword>